<dbReference type="Gene3D" id="1.10.8.640">
    <property type="entry name" value="Cytochrome C biogenesis protein"/>
    <property type="match status" value="1"/>
</dbReference>
<dbReference type="OrthoDB" id="10608228at2759"/>
<keyword evidence="7" id="KW-1185">Reference proteome</keyword>
<evidence type="ECO:0000259" key="5">
    <source>
        <dbReference type="Pfam" id="PF03918"/>
    </source>
</evidence>
<evidence type="ECO:0000256" key="2">
    <source>
        <dbReference type="ARBA" id="ARBA00022617"/>
    </source>
</evidence>
<dbReference type="InterPro" id="IPR005616">
    <property type="entry name" value="CcmH/CycL/Ccl2/NrfF_N"/>
</dbReference>
<dbReference type="InParanoid" id="A0A078AA64"/>
<evidence type="ECO:0000256" key="4">
    <source>
        <dbReference type="ARBA" id="ARBA00023004"/>
    </source>
</evidence>
<comment type="similarity">
    <text evidence="1">Belongs to the CcmH/CycL/Ccl2/NrfF family.</text>
</comment>
<evidence type="ECO:0000256" key="3">
    <source>
        <dbReference type="ARBA" id="ARBA00022723"/>
    </source>
</evidence>
<gene>
    <name evidence="6" type="primary">Contig11735.g12548</name>
    <name evidence="6" type="ORF">STYLEM_7424</name>
</gene>
<evidence type="ECO:0000313" key="7">
    <source>
        <dbReference type="Proteomes" id="UP000039865"/>
    </source>
</evidence>
<keyword evidence="3" id="KW-0479">Metal-binding</keyword>
<keyword evidence="2" id="KW-0349">Heme</keyword>
<evidence type="ECO:0000313" key="6">
    <source>
        <dbReference type="EMBL" id="CDW78447.1"/>
    </source>
</evidence>
<accession>A0A078AA64</accession>
<evidence type="ECO:0000256" key="1">
    <source>
        <dbReference type="ARBA" id="ARBA00010342"/>
    </source>
</evidence>
<feature type="domain" description="CcmH/CycL/Ccl2/NrfF N-terminal" evidence="5">
    <location>
        <begin position="16"/>
        <end position="132"/>
    </location>
</feature>
<keyword evidence="4" id="KW-0408">Iron</keyword>
<dbReference type="InterPro" id="IPR038297">
    <property type="entry name" value="CcmH/CycL/NrfF/Ccl2_sf"/>
</dbReference>
<organism evidence="6 7">
    <name type="scientific">Stylonychia lemnae</name>
    <name type="common">Ciliate</name>
    <dbReference type="NCBI Taxonomy" id="5949"/>
    <lineage>
        <taxon>Eukaryota</taxon>
        <taxon>Sar</taxon>
        <taxon>Alveolata</taxon>
        <taxon>Ciliophora</taxon>
        <taxon>Intramacronucleata</taxon>
        <taxon>Spirotrichea</taxon>
        <taxon>Stichotrichia</taxon>
        <taxon>Sporadotrichida</taxon>
        <taxon>Oxytrichidae</taxon>
        <taxon>Stylonychinae</taxon>
        <taxon>Stylonychia</taxon>
    </lineage>
</organism>
<dbReference type="GO" id="GO:0046872">
    <property type="term" value="F:metal ion binding"/>
    <property type="evidence" value="ECO:0007669"/>
    <property type="project" value="UniProtKB-KW"/>
</dbReference>
<dbReference type="AlphaFoldDB" id="A0A078AA64"/>
<protein>
    <recommendedName>
        <fullName evidence="5">CcmH/CycL/Ccl2/NrfF N-terminal domain-containing protein</fullName>
    </recommendedName>
</protein>
<proteinExistence type="inferred from homology"/>
<dbReference type="Proteomes" id="UP000039865">
    <property type="component" value="Unassembled WGS sequence"/>
</dbReference>
<sequence>MSSWDENYDLHAKKRKNQALLNAKKEEQTLAEVYEMIRDASSKETARAIQDSESPTALDQKRIIRLLVRKGWSKNEITYECQRIFGNDVLIKPEKLEDDRMPISKYKRFIMFSIFGAYYLLRKAKQGQMKTALKNAKAVSQNLNQQDKLKTTEHQKIVEEAESLNHLKEDVFKKLHMK</sequence>
<dbReference type="EMBL" id="CCKQ01007101">
    <property type="protein sequence ID" value="CDW78447.1"/>
    <property type="molecule type" value="Genomic_DNA"/>
</dbReference>
<name>A0A078AA64_STYLE</name>
<dbReference type="Pfam" id="PF03918">
    <property type="entry name" value="CcmH"/>
    <property type="match status" value="1"/>
</dbReference>
<reference evidence="6 7" key="1">
    <citation type="submission" date="2014-06" db="EMBL/GenBank/DDBJ databases">
        <authorList>
            <person name="Swart Estienne"/>
        </authorList>
    </citation>
    <scope>NUCLEOTIDE SEQUENCE [LARGE SCALE GENOMIC DNA]</scope>
    <source>
        <strain evidence="6 7">130c</strain>
    </source>
</reference>